<dbReference type="AlphaFoldDB" id="A0A1Y2J2A9"/>
<dbReference type="EMBL" id="KZ084088">
    <property type="protein sequence ID" value="OSD07457.1"/>
    <property type="molecule type" value="Genomic_DNA"/>
</dbReference>
<evidence type="ECO:0000313" key="2">
    <source>
        <dbReference type="EMBL" id="OSD07457.1"/>
    </source>
</evidence>
<sequence length="234" mass="24741">MASRAFSRRLFASALRAPATAARPAAGRRLASTGVEHGAKQSSDMPWMIGSALVFGPIAVYLLSTQGKDKGKHSADAHHARAAKAHAPTEEPAQKEEQPAPEPEPAQEEAPKDEQPAEQADSSSDDKLHGAQPMTDSEGTTASAEEIDASMKQAFKSNIPEDAQRAEENDKKFAEGAPGQTAEAETKPDQKEMPGHHHAGTLQSDSDDGPTNMGDAREKATSKEAPKQAAQDSD</sequence>
<feature type="compositionally biased region" description="Basic and acidic residues" evidence="1">
    <location>
        <begin position="215"/>
        <end position="226"/>
    </location>
</feature>
<feature type="region of interest" description="Disordered" evidence="1">
    <location>
        <begin position="68"/>
        <end position="234"/>
    </location>
</feature>
<feature type="compositionally biased region" description="Low complexity" evidence="1">
    <location>
        <begin position="20"/>
        <end position="32"/>
    </location>
</feature>
<accession>A0A1Y2J2A9</accession>
<name>A0A1Y2J2A9_TRAC3</name>
<evidence type="ECO:0000313" key="3">
    <source>
        <dbReference type="Proteomes" id="UP000193067"/>
    </source>
</evidence>
<proteinExistence type="predicted"/>
<gene>
    <name evidence="2" type="ORF">PYCCODRAFT_1430701</name>
</gene>
<dbReference type="STRING" id="1353009.A0A1Y2J2A9"/>
<dbReference type="Proteomes" id="UP000193067">
    <property type="component" value="Unassembled WGS sequence"/>
</dbReference>
<keyword evidence="3" id="KW-1185">Reference proteome</keyword>
<dbReference type="OrthoDB" id="4590707at2759"/>
<feature type="compositionally biased region" description="Basic and acidic residues" evidence="1">
    <location>
        <begin position="184"/>
        <end position="195"/>
    </location>
</feature>
<evidence type="ECO:0000256" key="1">
    <source>
        <dbReference type="SAM" id="MobiDB-lite"/>
    </source>
</evidence>
<feature type="compositionally biased region" description="Basic and acidic residues" evidence="1">
    <location>
        <begin position="162"/>
        <end position="174"/>
    </location>
</feature>
<organism evidence="2 3">
    <name type="scientific">Trametes coccinea (strain BRFM310)</name>
    <name type="common">Pycnoporus coccineus</name>
    <dbReference type="NCBI Taxonomy" id="1353009"/>
    <lineage>
        <taxon>Eukaryota</taxon>
        <taxon>Fungi</taxon>
        <taxon>Dikarya</taxon>
        <taxon>Basidiomycota</taxon>
        <taxon>Agaricomycotina</taxon>
        <taxon>Agaricomycetes</taxon>
        <taxon>Polyporales</taxon>
        <taxon>Polyporaceae</taxon>
        <taxon>Trametes</taxon>
    </lineage>
</organism>
<feature type="region of interest" description="Disordered" evidence="1">
    <location>
        <begin position="20"/>
        <end position="42"/>
    </location>
</feature>
<feature type="compositionally biased region" description="Polar residues" evidence="1">
    <location>
        <begin position="134"/>
        <end position="143"/>
    </location>
</feature>
<reference evidence="2 3" key="1">
    <citation type="journal article" date="2015" name="Biotechnol. Biofuels">
        <title>Enhanced degradation of softwood versus hardwood by the white-rot fungus Pycnoporus coccineus.</title>
        <authorList>
            <person name="Couturier M."/>
            <person name="Navarro D."/>
            <person name="Chevret D."/>
            <person name="Henrissat B."/>
            <person name="Piumi F."/>
            <person name="Ruiz-Duenas F.J."/>
            <person name="Martinez A.T."/>
            <person name="Grigoriev I.V."/>
            <person name="Riley R."/>
            <person name="Lipzen A."/>
            <person name="Berrin J.G."/>
            <person name="Master E.R."/>
            <person name="Rosso M.N."/>
        </authorList>
    </citation>
    <scope>NUCLEOTIDE SEQUENCE [LARGE SCALE GENOMIC DNA]</scope>
    <source>
        <strain evidence="2 3">BRFM310</strain>
    </source>
</reference>
<protein>
    <submittedName>
        <fullName evidence="2">Uncharacterized protein</fullName>
    </submittedName>
</protein>
<feature type="compositionally biased region" description="Basic and acidic residues" evidence="1">
    <location>
        <begin position="68"/>
        <end position="79"/>
    </location>
</feature>
<feature type="compositionally biased region" description="Basic and acidic residues" evidence="1">
    <location>
        <begin position="87"/>
        <end position="98"/>
    </location>
</feature>